<comment type="caution">
    <text evidence="2">The sequence shown here is derived from an EMBL/GenBank/DDBJ whole genome shotgun (WGS) entry which is preliminary data.</text>
</comment>
<dbReference type="Gene3D" id="3.40.50.300">
    <property type="entry name" value="P-loop containing nucleotide triphosphate hydrolases"/>
    <property type="match status" value="1"/>
</dbReference>
<sequence length="262" mass="28887">MMEKTSFSSGKRGVGKSSIINMLLAGKDDPQYSGTAMVSGDATGGTSENAKYTSNLEGSPTFELNLWDTSGFAESDTGKVTAAEASQNLGKLINERLKGRVGLLVFCIKGRPFRPIVKQLYNQVYNKICQRSAPIILVVTGLENEANREYWWDDNKGDFGRHNMTFDAHACITSTRGRLIQEDGVPRSVFDKEYVESIGAVQAAIREGLSSKRLQVPAVPPVKLPVDTKGLHPQDSKKKKHSIILKILRRWQHSSNSTADEQ</sequence>
<dbReference type="SUPFAM" id="SSF52540">
    <property type="entry name" value="P-loop containing nucleoside triphosphate hydrolases"/>
    <property type="match status" value="1"/>
</dbReference>
<dbReference type="GO" id="GO:0005525">
    <property type="term" value="F:GTP binding"/>
    <property type="evidence" value="ECO:0007669"/>
    <property type="project" value="InterPro"/>
</dbReference>
<gene>
    <name evidence="2" type="ORF">DFP72DRAFT_536606</name>
</gene>
<feature type="domain" description="G" evidence="1">
    <location>
        <begin position="10"/>
        <end position="140"/>
    </location>
</feature>
<proteinExistence type="predicted"/>
<dbReference type="InterPro" id="IPR006073">
    <property type="entry name" value="GTP-bd"/>
</dbReference>
<organism evidence="2 3">
    <name type="scientific">Ephemerocybe angulata</name>
    <dbReference type="NCBI Taxonomy" id="980116"/>
    <lineage>
        <taxon>Eukaryota</taxon>
        <taxon>Fungi</taxon>
        <taxon>Dikarya</taxon>
        <taxon>Basidiomycota</taxon>
        <taxon>Agaricomycotina</taxon>
        <taxon>Agaricomycetes</taxon>
        <taxon>Agaricomycetidae</taxon>
        <taxon>Agaricales</taxon>
        <taxon>Agaricineae</taxon>
        <taxon>Psathyrellaceae</taxon>
        <taxon>Ephemerocybe</taxon>
    </lineage>
</organism>
<evidence type="ECO:0000259" key="1">
    <source>
        <dbReference type="Pfam" id="PF01926"/>
    </source>
</evidence>
<dbReference type="Proteomes" id="UP000521943">
    <property type="component" value="Unassembled WGS sequence"/>
</dbReference>
<dbReference type="Pfam" id="PF01926">
    <property type="entry name" value="MMR_HSR1"/>
    <property type="match status" value="1"/>
</dbReference>
<dbReference type="InterPro" id="IPR027417">
    <property type="entry name" value="P-loop_NTPase"/>
</dbReference>
<dbReference type="EMBL" id="JACGCI010000061">
    <property type="protein sequence ID" value="KAF6749761.1"/>
    <property type="molecule type" value="Genomic_DNA"/>
</dbReference>
<evidence type="ECO:0000313" key="3">
    <source>
        <dbReference type="Proteomes" id="UP000521943"/>
    </source>
</evidence>
<dbReference type="CDD" id="cd00882">
    <property type="entry name" value="Ras_like_GTPase"/>
    <property type="match status" value="1"/>
</dbReference>
<accession>A0A8H6HQ41</accession>
<name>A0A8H6HQ41_9AGAR</name>
<dbReference type="AlphaFoldDB" id="A0A8H6HQ41"/>
<evidence type="ECO:0000313" key="2">
    <source>
        <dbReference type="EMBL" id="KAF6749761.1"/>
    </source>
</evidence>
<dbReference type="OrthoDB" id="8954335at2759"/>
<protein>
    <recommendedName>
        <fullName evidence="1">G domain-containing protein</fullName>
    </recommendedName>
</protein>
<reference evidence="2 3" key="1">
    <citation type="submission" date="2020-07" db="EMBL/GenBank/DDBJ databases">
        <title>Comparative genomics of pyrophilous fungi reveals a link between fire events and developmental genes.</title>
        <authorList>
            <consortium name="DOE Joint Genome Institute"/>
            <person name="Steindorff A.S."/>
            <person name="Carver A."/>
            <person name="Calhoun S."/>
            <person name="Stillman K."/>
            <person name="Liu H."/>
            <person name="Lipzen A."/>
            <person name="Pangilinan J."/>
            <person name="Labutti K."/>
            <person name="Bruns T.D."/>
            <person name="Grigoriev I.V."/>
        </authorList>
    </citation>
    <scope>NUCLEOTIDE SEQUENCE [LARGE SCALE GENOMIC DNA]</scope>
    <source>
        <strain evidence="2 3">CBS 144469</strain>
    </source>
</reference>
<keyword evidence="3" id="KW-1185">Reference proteome</keyword>